<name>A0AAV3RGS1_LITER</name>
<keyword evidence="4" id="KW-1185">Reference proteome</keyword>
<dbReference type="PANTHER" id="PTHR31672">
    <property type="entry name" value="BNACNNG10540D PROTEIN"/>
    <property type="match status" value="1"/>
</dbReference>
<feature type="domain" description="F-box" evidence="2">
    <location>
        <begin position="1"/>
        <end position="43"/>
    </location>
</feature>
<dbReference type="SUPFAM" id="SSF50965">
    <property type="entry name" value="Galactose oxidase, central domain"/>
    <property type="match status" value="1"/>
</dbReference>
<evidence type="ECO:0000313" key="3">
    <source>
        <dbReference type="EMBL" id="GAA0173532.1"/>
    </source>
</evidence>
<dbReference type="PROSITE" id="PS50181">
    <property type="entry name" value="FBOX"/>
    <property type="match status" value="1"/>
</dbReference>
<organism evidence="3 4">
    <name type="scientific">Lithospermum erythrorhizon</name>
    <name type="common">Purple gromwell</name>
    <name type="synonym">Lithospermum officinale var. erythrorhizon</name>
    <dbReference type="NCBI Taxonomy" id="34254"/>
    <lineage>
        <taxon>Eukaryota</taxon>
        <taxon>Viridiplantae</taxon>
        <taxon>Streptophyta</taxon>
        <taxon>Embryophyta</taxon>
        <taxon>Tracheophyta</taxon>
        <taxon>Spermatophyta</taxon>
        <taxon>Magnoliopsida</taxon>
        <taxon>eudicotyledons</taxon>
        <taxon>Gunneridae</taxon>
        <taxon>Pentapetalae</taxon>
        <taxon>asterids</taxon>
        <taxon>lamiids</taxon>
        <taxon>Boraginales</taxon>
        <taxon>Boraginaceae</taxon>
        <taxon>Boraginoideae</taxon>
        <taxon>Lithospermeae</taxon>
        <taxon>Lithospermum</taxon>
    </lineage>
</organism>
<reference evidence="3 4" key="1">
    <citation type="submission" date="2024-01" db="EMBL/GenBank/DDBJ databases">
        <title>The complete chloroplast genome sequence of Lithospermum erythrorhizon: insights into the phylogenetic relationship among Boraginaceae species and the maternal lineages of purple gromwells.</title>
        <authorList>
            <person name="Okada T."/>
            <person name="Watanabe K."/>
        </authorList>
    </citation>
    <scope>NUCLEOTIDE SEQUENCE [LARGE SCALE GENOMIC DNA]</scope>
</reference>
<dbReference type="EMBL" id="BAABME010008645">
    <property type="protein sequence ID" value="GAA0173532.1"/>
    <property type="molecule type" value="Genomic_DNA"/>
</dbReference>
<comment type="caution">
    <text evidence="3">The sequence shown here is derived from an EMBL/GenBank/DDBJ whole genome shotgun (WGS) entry which is preliminary data.</text>
</comment>
<protein>
    <recommendedName>
        <fullName evidence="2">F-box domain-containing protein</fullName>
    </recommendedName>
</protein>
<dbReference type="InterPro" id="IPR050796">
    <property type="entry name" value="SCF_F-box_component"/>
</dbReference>
<dbReference type="InterPro" id="IPR006527">
    <property type="entry name" value="F-box-assoc_dom_typ1"/>
</dbReference>
<dbReference type="InterPro" id="IPR001810">
    <property type="entry name" value="F-box_dom"/>
</dbReference>
<dbReference type="SUPFAM" id="SSF81383">
    <property type="entry name" value="F-box domain"/>
    <property type="match status" value="1"/>
</dbReference>
<evidence type="ECO:0000256" key="1">
    <source>
        <dbReference type="SAM" id="MobiDB-lite"/>
    </source>
</evidence>
<dbReference type="AlphaFoldDB" id="A0AAV3RGS1"/>
<dbReference type="InterPro" id="IPR036047">
    <property type="entry name" value="F-box-like_dom_sf"/>
</dbReference>
<gene>
    <name evidence="3" type="ORF">LIER_27125</name>
</gene>
<accession>A0AAV3RGS1</accession>
<dbReference type="NCBIfam" id="TIGR01640">
    <property type="entry name" value="F_box_assoc_1"/>
    <property type="match status" value="1"/>
</dbReference>
<dbReference type="InterPro" id="IPR011043">
    <property type="entry name" value="Gal_Oxase/kelch_b-propeller"/>
</dbReference>
<dbReference type="SMART" id="SM00256">
    <property type="entry name" value="FBOX"/>
    <property type="match status" value="1"/>
</dbReference>
<evidence type="ECO:0000313" key="4">
    <source>
        <dbReference type="Proteomes" id="UP001454036"/>
    </source>
</evidence>
<dbReference type="Pfam" id="PF00646">
    <property type="entry name" value="F-box"/>
    <property type="match status" value="1"/>
</dbReference>
<evidence type="ECO:0000259" key="2">
    <source>
        <dbReference type="PROSITE" id="PS50181"/>
    </source>
</evidence>
<dbReference type="Gene3D" id="1.20.1280.50">
    <property type="match status" value="1"/>
</dbReference>
<sequence>MSHIPQEVITEILSWAQVKTLLRFRCVCKSWCVLIDSQRFVKMHLNRTLKSSSDQKLLLSGHILNSADFDSIFETNIAKIEQIDPPVRCLPTGIQVIGCCNGLVCLTGTSYKHKTSVMLWNPSTRKSKELPHLDECITHYLGFGYDAVHDDYKVASIMQSEDALHTTLRVYSSRSNTFGKVQEFPYGSVINGADGVFAVGVLHWIVSSGLDEPGKWIVAFNLATETTQLVPQPDCRLKKGFKSNLAVLEGNLSLIYYYREKYTADIWIMKDYGKKESWEKIASIRNQILLEKNDEDLVCYDLEEKSAKSVELQGDLGLYFQYGVYSGSLVQLNSGDPTKGDDRGPGFGKQKKNRKRDNFLSTGFKLVL</sequence>
<feature type="region of interest" description="Disordered" evidence="1">
    <location>
        <begin position="334"/>
        <end position="354"/>
    </location>
</feature>
<dbReference type="Pfam" id="PF07734">
    <property type="entry name" value="FBA_1"/>
    <property type="match status" value="1"/>
</dbReference>
<dbReference type="PANTHER" id="PTHR31672:SF13">
    <property type="entry name" value="F-BOX PROTEIN CPR30-LIKE"/>
    <property type="match status" value="1"/>
</dbReference>
<dbReference type="InterPro" id="IPR017451">
    <property type="entry name" value="F-box-assoc_interact_dom"/>
</dbReference>
<dbReference type="CDD" id="cd22157">
    <property type="entry name" value="F-box_AtFBW1-like"/>
    <property type="match status" value="1"/>
</dbReference>
<dbReference type="Proteomes" id="UP001454036">
    <property type="component" value="Unassembled WGS sequence"/>
</dbReference>
<proteinExistence type="predicted"/>